<dbReference type="Gene3D" id="3.30.750.24">
    <property type="entry name" value="STAS domain"/>
    <property type="match status" value="1"/>
</dbReference>
<reference evidence="1 2" key="1">
    <citation type="submission" date="2013-05" db="EMBL/GenBank/DDBJ databases">
        <title>Genome assembly of Chondromyces apiculatus DSM 436.</title>
        <authorList>
            <person name="Sharma G."/>
            <person name="Khatri I."/>
            <person name="Kaur C."/>
            <person name="Mayilraj S."/>
            <person name="Subramanian S."/>
        </authorList>
    </citation>
    <scope>NUCLEOTIDE SEQUENCE [LARGE SCALE GENOMIC DNA]</scope>
    <source>
        <strain evidence="1 2">DSM 436</strain>
    </source>
</reference>
<keyword evidence="2" id="KW-1185">Reference proteome</keyword>
<dbReference type="STRING" id="1192034.CAP_5869"/>
<dbReference type="RefSeq" id="WP_044236039.1">
    <property type="nucleotide sequence ID" value="NZ_ASRX01000005.1"/>
</dbReference>
<comment type="caution">
    <text evidence="1">The sequence shown here is derived from an EMBL/GenBank/DDBJ whole genome shotgun (WGS) entry which is preliminary data.</text>
</comment>
<proteinExistence type="predicted"/>
<dbReference type="AlphaFoldDB" id="A0A017TFW5"/>
<organism evidence="1 2">
    <name type="scientific">Chondromyces apiculatus DSM 436</name>
    <dbReference type="NCBI Taxonomy" id="1192034"/>
    <lineage>
        <taxon>Bacteria</taxon>
        <taxon>Pseudomonadati</taxon>
        <taxon>Myxococcota</taxon>
        <taxon>Polyangia</taxon>
        <taxon>Polyangiales</taxon>
        <taxon>Polyangiaceae</taxon>
        <taxon>Chondromyces</taxon>
    </lineage>
</organism>
<dbReference type="InterPro" id="IPR036513">
    <property type="entry name" value="STAS_dom_sf"/>
</dbReference>
<gene>
    <name evidence="1" type="ORF">CAP_5869</name>
</gene>
<protein>
    <submittedName>
        <fullName evidence="1">Uncharacterized protein</fullName>
    </submittedName>
</protein>
<evidence type="ECO:0000313" key="2">
    <source>
        <dbReference type="Proteomes" id="UP000019678"/>
    </source>
</evidence>
<sequence>MQHQDASQDTVAGLKLEIEALKQRVTELEVPARRYVTGVPSVDAQIAGYLRNTVRAAELLGSRCLIVGMKRSPFQGRPGSSG</sequence>
<name>A0A017TFW5_9BACT</name>
<dbReference type="EMBL" id="ASRX01000005">
    <property type="protein sequence ID" value="EYF08109.1"/>
    <property type="molecule type" value="Genomic_DNA"/>
</dbReference>
<evidence type="ECO:0000313" key="1">
    <source>
        <dbReference type="EMBL" id="EYF08109.1"/>
    </source>
</evidence>
<accession>A0A017TFW5</accession>
<dbReference type="Proteomes" id="UP000019678">
    <property type="component" value="Unassembled WGS sequence"/>
</dbReference>